<dbReference type="SUPFAM" id="SSF53335">
    <property type="entry name" value="S-adenosyl-L-methionine-dependent methyltransferases"/>
    <property type="match status" value="1"/>
</dbReference>
<sequence length="217" mass="23566">MALRAGAGKVGTLMASDEFNRWEGRFAVEDYVFGTAPNAFLSSCRDILPKQGRALSIADGEGRNGVFLAECGLSVLSVDFSPAAQGKAQRLAAARGVTIETQTADLLTWDWPGDFDVIAGIFFQFVEADERPRIFQAIRDALKPGGLLLIEGYRPKQLIYKTGGPSRADNLYTHELLEAAFGDFDNLSIREHDSEIAEGSGHVGMSALIDLIGWKPK</sequence>
<dbReference type="KEGG" id="rpb:RPB_1053"/>
<dbReference type="STRING" id="316058.RPB_1053"/>
<evidence type="ECO:0000313" key="2">
    <source>
        <dbReference type="EMBL" id="ABD05763.1"/>
    </source>
</evidence>
<protein>
    <submittedName>
        <fullName evidence="2">Tellurite resistance protein TehB</fullName>
    </submittedName>
</protein>
<name>Q2J197_RHOP2</name>
<evidence type="ECO:0000259" key="1">
    <source>
        <dbReference type="Pfam" id="PF13649"/>
    </source>
</evidence>
<dbReference type="EMBL" id="CP000250">
    <property type="protein sequence ID" value="ABD05763.1"/>
    <property type="molecule type" value="Genomic_DNA"/>
</dbReference>
<keyword evidence="3" id="KW-1185">Reference proteome</keyword>
<dbReference type="AlphaFoldDB" id="Q2J197"/>
<proteinExistence type="predicted"/>
<evidence type="ECO:0000313" key="3">
    <source>
        <dbReference type="Proteomes" id="UP000008809"/>
    </source>
</evidence>
<feature type="domain" description="Methyltransferase" evidence="1">
    <location>
        <begin position="55"/>
        <end position="146"/>
    </location>
</feature>
<dbReference type="HOGENOM" id="CLU_056435_5_1_5"/>
<dbReference type="Proteomes" id="UP000008809">
    <property type="component" value="Chromosome"/>
</dbReference>
<dbReference type="CDD" id="cd02440">
    <property type="entry name" value="AdoMet_MTases"/>
    <property type="match status" value="1"/>
</dbReference>
<reference evidence="2 3" key="1">
    <citation type="submission" date="2006-01" db="EMBL/GenBank/DDBJ databases">
        <title>Complete sequence of Rhodopseudomonas palustris HaA2.</title>
        <authorList>
            <consortium name="US DOE Joint Genome Institute"/>
            <person name="Copeland A."/>
            <person name="Lucas S."/>
            <person name="Lapidus A."/>
            <person name="Barry K."/>
            <person name="Detter J.C."/>
            <person name="Glavina T."/>
            <person name="Hammon N."/>
            <person name="Israni S."/>
            <person name="Pitluck S."/>
            <person name="Chain P."/>
            <person name="Malfatti S."/>
            <person name="Shin M."/>
            <person name="Vergez L."/>
            <person name="Schmutz J."/>
            <person name="Larimer F."/>
            <person name="Land M."/>
            <person name="Hauser L."/>
            <person name="Pelletier D.A."/>
            <person name="Kyrpides N."/>
            <person name="Anderson I."/>
            <person name="Oda Y."/>
            <person name="Harwood C.S."/>
            <person name="Richardson P."/>
        </authorList>
    </citation>
    <scope>NUCLEOTIDE SEQUENCE [LARGE SCALE GENOMIC DNA]</scope>
    <source>
        <strain evidence="2 3">HaA2</strain>
    </source>
</reference>
<dbReference type="eggNOG" id="COG0500">
    <property type="taxonomic scope" value="Bacteria"/>
</dbReference>
<dbReference type="Pfam" id="PF13649">
    <property type="entry name" value="Methyltransf_25"/>
    <property type="match status" value="1"/>
</dbReference>
<organism evidence="2 3">
    <name type="scientific">Rhodopseudomonas palustris (strain HaA2)</name>
    <dbReference type="NCBI Taxonomy" id="316058"/>
    <lineage>
        <taxon>Bacteria</taxon>
        <taxon>Pseudomonadati</taxon>
        <taxon>Pseudomonadota</taxon>
        <taxon>Alphaproteobacteria</taxon>
        <taxon>Hyphomicrobiales</taxon>
        <taxon>Nitrobacteraceae</taxon>
        <taxon>Rhodopseudomonas</taxon>
    </lineage>
</organism>
<dbReference type="InterPro" id="IPR041698">
    <property type="entry name" value="Methyltransf_25"/>
</dbReference>
<accession>Q2J197</accession>
<gene>
    <name evidence="2" type="ordered locus">RPB_1053</name>
</gene>
<dbReference type="InterPro" id="IPR029063">
    <property type="entry name" value="SAM-dependent_MTases_sf"/>
</dbReference>
<dbReference type="Gene3D" id="3.40.50.150">
    <property type="entry name" value="Vaccinia Virus protein VP39"/>
    <property type="match status" value="1"/>
</dbReference>